<feature type="region of interest" description="Disordered" evidence="1">
    <location>
        <begin position="169"/>
        <end position="377"/>
    </location>
</feature>
<feature type="compositionally biased region" description="Acidic residues" evidence="1">
    <location>
        <begin position="184"/>
        <end position="197"/>
    </location>
</feature>
<proteinExistence type="predicted"/>
<organism evidence="2 3">
    <name type="scientific">Synaphobranchus kaupii</name>
    <name type="common">Kaup's arrowtooth eel</name>
    <dbReference type="NCBI Taxonomy" id="118154"/>
    <lineage>
        <taxon>Eukaryota</taxon>
        <taxon>Metazoa</taxon>
        <taxon>Chordata</taxon>
        <taxon>Craniata</taxon>
        <taxon>Vertebrata</taxon>
        <taxon>Euteleostomi</taxon>
        <taxon>Actinopterygii</taxon>
        <taxon>Neopterygii</taxon>
        <taxon>Teleostei</taxon>
        <taxon>Anguilliformes</taxon>
        <taxon>Synaphobranchidae</taxon>
        <taxon>Synaphobranchus</taxon>
    </lineage>
</organism>
<feature type="compositionally biased region" description="Polar residues" evidence="1">
    <location>
        <begin position="214"/>
        <end position="223"/>
    </location>
</feature>
<feature type="compositionally biased region" description="Polar residues" evidence="1">
    <location>
        <begin position="250"/>
        <end position="275"/>
    </location>
</feature>
<feature type="compositionally biased region" description="Basic and acidic residues" evidence="1">
    <location>
        <begin position="233"/>
        <end position="249"/>
    </location>
</feature>
<gene>
    <name evidence="2" type="ORF">SKAU_G00233840</name>
</gene>
<keyword evidence="3" id="KW-1185">Reference proteome</keyword>
<dbReference type="OrthoDB" id="10017372at2759"/>
<protein>
    <submittedName>
        <fullName evidence="2">Uncharacterized protein</fullName>
    </submittedName>
</protein>
<evidence type="ECO:0000313" key="3">
    <source>
        <dbReference type="Proteomes" id="UP001152622"/>
    </source>
</evidence>
<dbReference type="AlphaFoldDB" id="A0A9Q1IRH6"/>
<name>A0A9Q1IRH6_SYNKA</name>
<feature type="region of interest" description="Disordered" evidence="1">
    <location>
        <begin position="136"/>
        <end position="156"/>
    </location>
</feature>
<dbReference type="Proteomes" id="UP001152622">
    <property type="component" value="Chromosome 8"/>
</dbReference>
<reference evidence="2" key="1">
    <citation type="journal article" date="2023" name="Science">
        <title>Genome structures resolve the early diversification of teleost fishes.</title>
        <authorList>
            <person name="Parey E."/>
            <person name="Louis A."/>
            <person name="Montfort J."/>
            <person name="Bouchez O."/>
            <person name="Roques C."/>
            <person name="Iampietro C."/>
            <person name="Lluch J."/>
            <person name="Castinel A."/>
            <person name="Donnadieu C."/>
            <person name="Desvignes T."/>
            <person name="Floi Bucao C."/>
            <person name="Jouanno E."/>
            <person name="Wen M."/>
            <person name="Mejri S."/>
            <person name="Dirks R."/>
            <person name="Jansen H."/>
            <person name="Henkel C."/>
            <person name="Chen W.J."/>
            <person name="Zahm M."/>
            <person name="Cabau C."/>
            <person name="Klopp C."/>
            <person name="Thompson A.W."/>
            <person name="Robinson-Rechavi M."/>
            <person name="Braasch I."/>
            <person name="Lecointre G."/>
            <person name="Bobe J."/>
            <person name="Postlethwait J.H."/>
            <person name="Berthelot C."/>
            <person name="Roest Crollius H."/>
            <person name="Guiguen Y."/>
        </authorList>
    </citation>
    <scope>NUCLEOTIDE SEQUENCE</scope>
    <source>
        <strain evidence="2">WJC10195</strain>
    </source>
</reference>
<comment type="caution">
    <text evidence="2">The sequence shown here is derived from an EMBL/GenBank/DDBJ whole genome shotgun (WGS) entry which is preliminary data.</text>
</comment>
<sequence length="377" mass="42132">MAELCPAKEKETWSGVAGRNLTKETILPIFIMEREILSRDESIKNPVREEEIYHCLIQEVHPNHLSVVTEFLGQRGCKIVGNVMKRMIRYNNQLTNCSNGDRMVYIEAMPPKHIPRSVKMGTHWVKVFYNGQINLQQHGKPTHDSEHSPKYSPATEESIRVIEETYNKYVAKQPSPPTNVTEPSESEEGEPEMEEETASQTMAGKADESRGTETKSPTVAPNTTRKKRKQKKKIQEGSKRKGERQDTLKQDTMTNRQRSHSVGSTKEVDTSSIRSYFQPVKALQAKRSRENRSLSSESGTSSPAKKRVDTEDQDDTQHSSNPQLSLQVSTKPAAMQGMAGSSPGEEGMTGKGTQHEKSQKTSEKQSAHPVNSGGPCP</sequence>
<dbReference type="EMBL" id="JAINUF010000008">
    <property type="protein sequence ID" value="KAJ8351908.1"/>
    <property type="molecule type" value="Genomic_DNA"/>
</dbReference>
<accession>A0A9Q1IRH6</accession>
<evidence type="ECO:0000313" key="2">
    <source>
        <dbReference type="EMBL" id="KAJ8351908.1"/>
    </source>
</evidence>
<feature type="compositionally biased region" description="Basic and acidic residues" evidence="1">
    <location>
        <begin position="353"/>
        <end position="366"/>
    </location>
</feature>
<feature type="compositionally biased region" description="Polar residues" evidence="1">
    <location>
        <begin position="318"/>
        <end position="330"/>
    </location>
</feature>
<evidence type="ECO:0000256" key="1">
    <source>
        <dbReference type="SAM" id="MobiDB-lite"/>
    </source>
</evidence>